<keyword evidence="2" id="KW-1185">Reference proteome</keyword>
<reference evidence="2" key="1">
    <citation type="journal article" date="2019" name="Int. J. Syst. Evol. Microbiol.">
        <title>The Global Catalogue of Microorganisms (GCM) 10K type strain sequencing project: providing services to taxonomists for standard genome sequencing and annotation.</title>
        <authorList>
            <consortium name="The Broad Institute Genomics Platform"/>
            <consortium name="The Broad Institute Genome Sequencing Center for Infectious Disease"/>
            <person name="Wu L."/>
            <person name="Ma J."/>
        </authorList>
    </citation>
    <scope>NUCLEOTIDE SEQUENCE [LARGE SCALE GENOMIC DNA]</scope>
    <source>
        <strain evidence="2">JCM 17759</strain>
    </source>
</reference>
<organism evidence="1 2">
    <name type="scientific">Novipirellula rosea</name>
    <dbReference type="NCBI Taxonomy" id="1031540"/>
    <lineage>
        <taxon>Bacteria</taxon>
        <taxon>Pseudomonadati</taxon>
        <taxon>Planctomycetota</taxon>
        <taxon>Planctomycetia</taxon>
        <taxon>Pirellulales</taxon>
        <taxon>Pirellulaceae</taxon>
        <taxon>Novipirellula</taxon>
    </lineage>
</organism>
<dbReference type="RefSeq" id="WP_345324939.1">
    <property type="nucleotide sequence ID" value="NZ_BAABGA010000049.1"/>
</dbReference>
<dbReference type="EMBL" id="BAABGA010000049">
    <property type="protein sequence ID" value="GAA4459973.1"/>
    <property type="molecule type" value="Genomic_DNA"/>
</dbReference>
<sequence length="72" mass="8196">MYSHSSNVSLSSDAIKDLNRVTEAIESLEIRLSVLSVQMHYEKSPFSPRTMELTRELGEIHRLLENTLTFGS</sequence>
<gene>
    <name evidence="1" type="ORF">GCM10023156_40270</name>
</gene>
<protein>
    <submittedName>
        <fullName evidence="1">Uncharacterized protein</fullName>
    </submittedName>
</protein>
<evidence type="ECO:0000313" key="1">
    <source>
        <dbReference type="EMBL" id="GAA4459973.1"/>
    </source>
</evidence>
<accession>A0ABP8N513</accession>
<name>A0ABP8N513_9BACT</name>
<dbReference type="Proteomes" id="UP001500840">
    <property type="component" value="Unassembled WGS sequence"/>
</dbReference>
<proteinExistence type="predicted"/>
<evidence type="ECO:0000313" key="2">
    <source>
        <dbReference type="Proteomes" id="UP001500840"/>
    </source>
</evidence>
<comment type="caution">
    <text evidence="1">The sequence shown here is derived from an EMBL/GenBank/DDBJ whole genome shotgun (WGS) entry which is preliminary data.</text>
</comment>